<proteinExistence type="predicted"/>
<reference evidence="8 9" key="1">
    <citation type="submission" date="2018-06" db="EMBL/GenBank/DDBJ databases">
        <title>Paenibacillus imtechensis sp. nov.</title>
        <authorList>
            <person name="Pinnaka A.K."/>
            <person name="Singh H."/>
            <person name="Kaur M."/>
        </authorList>
    </citation>
    <scope>NUCLEOTIDE SEQUENCE [LARGE SCALE GENOMIC DNA]</scope>
    <source>
        <strain evidence="8 9">SMB1</strain>
    </source>
</reference>
<keyword evidence="4 6" id="KW-1133">Transmembrane helix</keyword>
<evidence type="ECO:0000313" key="8">
    <source>
        <dbReference type="EMBL" id="PZD96712.1"/>
    </source>
</evidence>
<keyword evidence="9" id="KW-1185">Reference proteome</keyword>
<gene>
    <name evidence="8" type="ORF">DNH61_05810</name>
</gene>
<evidence type="ECO:0000259" key="7">
    <source>
        <dbReference type="PROSITE" id="PS50850"/>
    </source>
</evidence>
<evidence type="ECO:0000256" key="1">
    <source>
        <dbReference type="ARBA" id="ARBA00004651"/>
    </source>
</evidence>
<dbReference type="InterPro" id="IPR036259">
    <property type="entry name" value="MFS_trans_sf"/>
</dbReference>
<evidence type="ECO:0000256" key="6">
    <source>
        <dbReference type="SAM" id="Phobius"/>
    </source>
</evidence>
<feature type="domain" description="Major facilitator superfamily (MFS) profile" evidence="7">
    <location>
        <begin position="1"/>
        <end position="90"/>
    </location>
</feature>
<keyword evidence="3 6" id="KW-0812">Transmembrane</keyword>
<evidence type="ECO:0000256" key="5">
    <source>
        <dbReference type="ARBA" id="ARBA00023136"/>
    </source>
</evidence>
<sequence length="90" mass="9130">MGFGIGIIIGAPLNMLILQAVDPGETGTAVGYISLFRSLGSTLGPTAAGLLLSIGSNGFSMLFLLSSLVSALSIILLLLFLKPRKPAAIG</sequence>
<dbReference type="InterPro" id="IPR020846">
    <property type="entry name" value="MFS_dom"/>
</dbReference>
<accession>A0A2W1LP63</accession>
<dbReference type="GO" id="GO:0022857">
    <property type="term" value="F:transmembrane transporter activity"/>
    <property type="evidence" value="ECO:0007669"/>
    <property type="project" value="InterPro"/>
</dbReference>
<dbReference type="EMBL" id="QKRB01000036">
    <property type="protein sequence ID" value="PZD96712.1"/>
    <property type="molecule type" value="Genomic_DNA"/>
</dbReference>
<dbReference type="PROSITE" id="PS50850">
    <property type="entry name" value="MFS"/>
    <property type="match status" value="1"/>
</dbReference>
<comment type="subcellular location">
    <subcellularLocation>
        <location evidence="1">Cell membrane</location>
        <topology evidence="1">Multi-pass membrane protein</topology>
    </subcellularLocation>
</comment>
<organism evidence="8 9">
    <name type="scientific">Paenibacillus sambharensis</name>
    <dbReference type="NCBI Taxonomy" id="1803190"/>
    <lineage>
        <taxon>Bacteria</taxon>
        <taxon>Bacillati</taxon>
        <taxon>Bacillota</taxon>
        <taxon>Bacilli</taxon>
        <taxon>Bacillales</taxon>
        <taxon>Paenibacillaceae</taxon>
        <taxon>Paenibacillus</taxon>
    </lineage>
</organism>
<dbReference type="Proteomes" id="UP000249522">
    <property type="component" value="Unassembled WGS sequence"/>
</dbReference>
<evidence type="ECO:0000313" key="9">
    <source>
        <dbReference type="Proteomes" id="UP000249522"/>
    </source>
</evidence>
<name>A0A2W1LP63_9BACL</name>
<keyword evidence="5 6" id="KW-0472">Membrane</keyword>
<protein>
    <recommendedName>
        <fullName evidence="7">Major facilitator superfamily (MFS) profile domain-containing protein</fullName>
    </recommendedName>
</protein>
<comment type="caution">
    <text evidence="8">The sequence shown here is derived from an EMBL/GenBank/DDBJ whole genome shotgun (WGS) entry which is preliminary data.</text>
</comment>
<feature type="transmembrane region" description="Helical" evidence="6">
    <location>
        <begin position="59"/>
        <end position="81"/>
    </location>
</feature>
<evidence type="ECO:0000256" key="3">
    <source>
        <dbReference type="ARBA" id="ARBA00022692"/>
    </source>
</evidence>
<dbReference type="SUPFAM" id="SSF103473">
    <property type="entry name" value="MFS general substrate transporter"/>
    <property type="match status" value="1"/>
</dbReference>
<evidence type="ECO:0000256" key="4">
    <source>
        <dbReference type="ARBA" id="ARBA00022989"/>
    </source>
</evidence>
<dbReference type="AlphaFoldDB" id="A0A2W1LP63"/>
<dbReference type="Gene3D" id="1.20.1250.20">
    <property type="entry name" value="MFS general substrate transporter like domains"/>
    <property type="match status" value="1"/>
</dbReference>
<evidence type="ECO:0000256" key="2">
    <source>
        <dbReference type="ARBA" id="ARBA00022448"/>
    </source>
</evidence>
<keyword evidence="2" id="KW-0813">Transport</keyword>
<dbReference type="GO" id="GO:0005886">
    <property type="term" value="C:plasma membrane"/>
    <property type="evidence" value="ECO:0007669"/>
    <property type="project" value="UniProtKB-SubCell"/>
</dbReference>